<dbReference type="SUPFAM" id="SSF56322">
    <property type="entry name" value="ADC synthase"/>
    <property type="match status" value="1"/>
</dbReference>
<dbReference type="Pfam" id="PF00425">
    <property type="entry name" value="Chorismate_bind"/>
    <property type="match status" value="2"/>
</dbReference>
<feature type="domain" description="Chorismate-utilising enzyme C-terminal" evidence="1">
    <location>
        <begin position="328"/>
        <end position="371"/>
    </location>
</feature>
<keyword evidence="3" id="KW-1185">Reference proteome</keyword>
<evidence type="ECO:0000313" key="3">
    <source>
        <dbReference type="Proteomes" id="UP001139226"/>
    </source>
</evidence>
<feature type="domain" description="Chorismate-utilising enzyme C-terminal" evidence="1">
    <location>
        <begin position="104"/>
        <end position="307"/>
    </location>
</feature>
<protein>
    <submittedName>
        <fullName evidence="2">Chorismate-binding protein</fullName>
    </submittedName>
</protein>
<dbReference type="InterPro" id="IPR015890">
    <property type="entry name" value="Chorismate_C"/>
</dbReference>
<accession>A0A9X1V4Z2</accession>
<dbReference type="Proteomes" id="UP001139226">
    <property type="component" value="Unassembled WGS sequence"/>
</dbReference>
<dbReference type="Gene3D" id="3.60.120.10">
    <property type="entry name" value="Anthranilate synthase"/>
    <property type="match status" value="1"/>
</dbReference>
<dbReference type="InterPro" id="IPR005801">
    <property type="entry name" value="ADC_synthase"/>
</dbReference>
<sequence>MTNAEEFYKKLRDQLQSDFPFVAYRKPGEILVKALLQEEKKTFKIGDYTECGFAFAPFDANASVYLIPSEYSEFTQYQPISREEEALGNPSVSAFDFEFSEMDQKDHESLVQKGIDHIRDGEFKKVVLSRSEEVMVLDPDPLQIFKKLLDRYPQAMVYLWSHPETGIWLGATPETLLKAERNKFQTMALAGTQVFSGETDVEWESKEVEEQLFVTDFILENLENLENVENIKTTRPYSARAGNLLHICTDILGNLKDPENLGSLIKTLHPTPAVCGLPRDSALRFIIQNENHSREFYSGFMGELNIKTENKRSSNRRNQENQQFKSITKQTELYVNLRCMKLKDGKANIFVGGGITKDSNAADEWMETVNKSQTMKSVLVK</sequence>
<reference evidence="2" key="1">
    <citation type="submission" date="2022-03" db="EMBL/GenBank/DDBJ databases">
        <title>Gramella crocea sp. nov., isolated from activated sludge of a seafood processing plant.</title>
        <authorList>
            <person name="Zhang X."/>
        </authorList>
    </citation>
    <scope>NUCLEOTIDE SEQUENCE</scope>
    <source>
        <strain evidence="2">YJ019</strain>
    </source>
</reference>
<organism evidence="2 3">
    <name type="scientific">Christiangramia lutea</name>
    <dbReference type="NCBI Taxonomy" id="1607951"/>
    <lineage>
        <taxon>Bacteria</taxon>
        <taxon>Pseudomonadati</taxon>
        <taxon>Bacteroidota</taxon>
        <taxon>Flavobacteriia</taxon>
        <taxon>Flavobacteriales</taxon>
        <taxon>Flavobacteriaceae</taxon>
        <taxon>Christiangramia</taxon>
    </lineage>
</organism>
<name>A0A9X1V4Z2_9FLAO</name>
<evidence type="ECO:0000313" key="2">
    <source>
        <dbReference type="EMBL" id="MCH4823746.1"/>
    </source>
</evidence>
<dbReference type="PANTHER" id="PTHR42839">
    <property type="entry name" value="ISOCHORISMATE SYNTHASE ENTC"/>
    <property type="match status" value="1"/>
</dbReference>
<dbReference type="PANTHER" id="PTHR42839:SF2">
    <property type="entry name" value="ISOCHORISMATE SYNTHASE ENTC"/>
    <property type="match status" value="1"/>
</dbReference>
<dbReference type="AlphaFoldDB" id="A0A9X1V4Z2"/>
<evidence type="ECO:0000259" key="1">
    <source>
        <dbReference type="Pfam" id="PF00425"/>
    </source>
</evidence>
<dbReference type="EMBL" id="JAKVTV010000003">
    <property type="protein sequence ID" value="MCH4823746.1"/>
    <property type="molecule type" value="Genomic_DNA"/>
</dbReference>
<comment type="caution">
    <text evidence="2">The sequence shown here is derived from an EMBL/GenBank/DDBJ whole genome shotgun (WGS) entry which is preliminary data.</text>
</comment>
<gene>
    <name evidence="2" type="ORF">ML462_11250</name>
</gene>
<proteinExistence type="predicted"/>
<dbReference type="RefSeq" id="WP_240713914.1">
    <property type="nucleotide sequence ID" value="NZ_JAKVTV010000003.1"/>
</dbReference>